<protein>
    <submittedName>
        <fullName evidence="3">FIST C-terminal domain-containing protein</fullName>
    </submittedName>
</protein>
<dbReference type="EMBL" id="CP091244">
    <property type="protein sequence ID" value="UJS23956.1"/>
    <property type="molecule type" value="Genomic_DNA"/>
</dbReference>
<evidence type="ECO:0000313" key="3">
    <source>
        <dbReference type="EMBL" id="UJS23956.1"/>
    </source>
</evidence>
<feature type="domain" description="FIST" evidence="1">
    <location>
        <begin position="24"/>
        <end position="216"/>
    </location>
</feature>
<organism evidence="3 4">
    <name type="scientific">Thiothrix winogradskyi</name>
    <dbReference type="NCBI Taxonomy" id="96472"/>
    <lineage>
        <taxon>Bacteria</taxon>
        <taxon>Pseudomonadati</taxon>
        <taxon>Pseudomonadota</taxon>
        <taxon>Gammaproteobacteria</taxon>
        <taxon>Thiotrichales</taxon>
        <taxon>Thiotrichaceae</taxon>
        <taxon>Thiothrix</taxon>
    </lineage>
</organism>
<dbReference type="PANTHER" id="PTHR40252">
    <property type="entry name" value="BLR0328 PROTEIN"/>
    <property type="match status" value="1"/>
</dbReference>
<name>A0ABY3SX04_9GAMM</name>
<evidence type="ECO:0000259" key="1">
    <source>
        <dbReference type="SMART" id="SM00897"/>
    </source>
</evidence>
<proteinExistence type="predicted"/>
<dbReference type="SMART" id="SM00897">
    <property type="entry name" value="FIST"/>
    <property type="match status" value="1"/>
</dbReference>
<gene>
    <name evidence="3" type="ORF">L2Y54_18770</name>
</gene>
<sequence length="375" mass="40072">MKIHTLSYTTAQGFSDNLPTMTAAQQLVLIFGHSSFLDNPEPFAVLTAQYPQAIFMGCSSAGEILDNHIHDNSLVIALVEFESTTLRLAQVAIHNPAESRTIGRYLADSLAHETLKGIFTLSDGLKVNGSELTKGFNEVVSPAITVTGGLAGDGERFVNTWVLKDGKPTSGIVTALGLYGKVQISHGSKGGWKPFGPAREVTRAENNVLYELGGKPALALYKTYLGEMAAGLPATGLRFPLALSQPGEAKELVRTILAIDEATQSLTFAGDIPVGAQAQLMRANLEQLVEGAEDAALMSTTDTDKPVLCISISCVGRRMVMGADAEEEVEAVLDHLPENTTQIGFYSYGEISPFAKGTNTCDLHNQTMTLTTIHE</sequence>
<dbReference type="Proteomes" id="UP001054801">
    <property type="component" value="Chromosome"/>
</dbReference>
<feature type="domain" description="FIST C-domain" evidence="2">
    <location>
        <begin position="217"/>
        <end position="354"/>
    </location>
</feature>
<dbReference type="PANTHER" id="PTHR40252:SF2">
    <property type="entry name" value="BLR0328 PROTEIN"/>
    <property type="match status" value="1"/>
</dbReference>
<dbReference type="InterPro" id="IPR013702">
    <property type="entry name" value="FIST_domain_N"/>
</dbReference>
<dbReference type="Pfam" id="PF08495">
    <property type="entry name" value="FIST"/>
    <property type="match status" value="1"/>
</dbReference>
<evidence type="ECO:0000259" key="2">
    <source>
        <dbReference type="SMART" id="SM01204"/>
    </source>
</evidence>
<dbReference type="Pfam" id="PF10442">
    <property type="entry name" value="FIST_C"/>
    <property type="match status" value="1"/>
</dbReference>
<evidence type="ECO:0000313" key="4">
    <source>
        <dbReference type="Proteomes" id="UP001054801"/>
    </source>
</evidence>
<dbReference type="SMART" id="SM01204">
    <property type="entry name" value="FIST_C"/>
    <property type="match status" value="1"/>
</dbReference>
<accession>A0ABY3SX04</accession>
<dbReference type="InterPro" id="IPR019494">
    <property type="entry name" value="FIST_C"/>
</dbReference>
<dbReference type="RefSeq" id="WP_236498198.1">
    <property type="nucleotide sequence ID" value="NZ_CP091244.1"/>
</dbReference>
<keyword evidence="4" id="KW-1185">Reference proteome</keyword>
<reference evidence="3" key="1">
    <citation type="journal article" date="2022" name="Microorganisms">
        <title>Two New Species of Filamentous Sulfur Bacteria of the Genus Thiothrix, Thiothrix winogradskyi sp. nov. and 'Candidatus Thiothrix sulfatifontis' sp. nov.</title>
        <authorList>
            <person name="Ravin N.V."/>
            <person name="Rossetti S."/>
            <person name="Beletsky A.V."/>
            <person name="Kadnikov V.V."/>
            <person name="Rudenko T.S."/>
            <person name="Smolyakov D.D."/>
            <person name="Moskvitina M.I."/>
            <person name="Gureeva M.V."/>
            <person name="Mardanov A.V."/>
            <person name="Grabovich M.Y."/>
        </authorList>
    </citation>
    <scope>NUCLEOTIDE SEQUENCE</scope>
    <source>
        <strain evidence="3">CT3</strain>
    </source>
</reference>